<proteinExistence type="predicted"/>
<feature type="region of interest" description="Disordered" evidence="1">
    <location>
        <begin position="1"/>
        <end position="63"/>
    </location>
</feature>
<dbReference type="Proteomes" id="UP000314294">
    <property type="component" value="Unassembled WGS sequence"/>
</dbReference>
<name>A0A4Z2GK76_9TELE</name>
<evidence type="ECO:0000313" key="2">
    <source>
        <dbReference type="EMBL" id="TNN53184.1"/>
    </source>
</evidence>
<dbReference type="AlphaFoldDB" id="A0A4Z2GK76"/>
<dbReference type="EMBL" id="SRLO01000523">
    <property type="protein sequence ID" value="TNN53184.1"/>
    <property type="molecule type" value="Genomic_DNA"/>
</dbReference>
<comment type="caution">
    <text evidence="2">The sequence shown here is derived from an EMBL/GenBank/DDBJ whole genome shotgun (WGS) entry which is preliminary data.</text>
</comment>
<protein>
    <submittedName>
        <fullName evidence="2">Uncharacterized protein</fullName>
    </submittedName>
</protein>
<gene>
    <name evidence="2" type="ORF">EYF80_036603</name>
</gene>
<feature type="compositionally biased region" description="Polar residues" evidence="1">
    <location>
        <begin position="31"/>
        <end position="40"/>
    </location>
</feature>
<evidence type="ECO:0000313" key="3">
    <source>
        <dbReference type="Proteomes" id="UP000314294"/>
    </source>
</evidence>
<feature type="compositionally biased region" description="Basic residues" evidence="1">
    <location>
        <begin position="46"/>
        <end position="56"/>
    </location>
</feature>
<evidence type="ECO:0000256" key="1">
    <source>
        <dbReference type="SAM" id="MobiDB-lite"/>
    </source>
</evidence>
<accession>A0A4Z2GK76</accession>
<reference evidence="2 3" key="1">
    <citation type="submission" date="2019-03" db="EMBL/GenBank/DDBJ databases">
        <title>First draft genome of Liparis tanakae, snailfish: a comprehensive survey of snailfish specific genes.</title>
        <authorList>
            <person name="Kim W."/>
            <person name="Song I."/>
            <person name="Jeong J.-H."/>
            <person name="Kim D."/>
            <person name="Kim S."/>
            <person name="Ryu S."/>
            <person name="Song J.Y."/>
            <person name="Lee S.K."/>
        </authorList>
    </citation>
    <scope>NUCLEOTIDE SEQUENCE [LARGE SCALE GENOMIC DNA]</scope>
    <source>
        <tissue evidence="2">Muscle</tissue>
    </source>
</reference>
<organism evidence="2 3">
    <name type="scientific">Liparis tanakae</name>
    <name type="common">Tanaka's snailfish</name>
    <dbReference type="NCBI Taxonomy" id="230148"/>
    <lineage>
        <taxon>Eukaryota</taxon>
        <taxon>Metazoa</taxon>
        <taxon>Chordata</taxon>
        <taxon>Craniata</taxon>
        <taxon>Vertebrata</taxon>
        <taxon>Euteleostomi</taxon>
        <taxon>Actinopterygii</taxon>
        <taxon>Neopterygii</taxon>
        <taxon>Teleostei</taxon>
        <taxon>Neoteleostei</taxon>
        <taxon>Acanthomorphata</taxon>
        <taxon>Eupercaria</taxon>
        <taxon>Perciformes</taxon>
        <taxon>Cottioidei</taxon>
        <taxon>Cottales</taxon>
        <taxon>Liparidae</taxon>
        <taxon>Liparis</taxon>
    </lineage>
</organism>
<sequence length="148" mass="16023">MGGGEPEEGQRARQKQSGGRAGGRPPGRGTSQGASRRTGTGNWGTGHRKGGLRRTGLKAGFRTPDRVLTGALLPLRRVREKTKKQTLMTPRMITPEMSALRIATGLQRRQADTKDYHSWKGVIVNETTAVGISMATIKGHFSLVYDAL</sequence>
<keyword evidence="3" id="KW-1185">Reference proteome</keyword>